<dbReference type="PANTHER" id="PTHR12159">
    <property type="entry name" value="G/T AND G/U MISMATCH-SPECIFIC DNA GLYCOSYLASE"/>
    <property type="match status" value="1"/>
</dbReference>
<keyword evidence="1" id="KW-0227">DNA damage</keyword>
<keyword evidence="6" id="KW-1185">Reference proteome</keyword>
<evidence type="ECO:0000259" key="4">
    <source>
        <dbReference type="Pfam" id="PF03167"/>
    </source>
</evidence>
<evidence type="ECO:0000256" key="1">
    <source>
        <dbReference type="ARBA" id="ARBA00022763"/>
    </source>
</evidence>
<dbReference type="GO" id="GO:0004844">
    <property type="term" value="F:uracil DNA N-glycosylase activity"/>
    <property type="evidence" value="ECO:0007669"/>
    <property type="project" value="TreeGrafter"/>
</dbReference>
<dbReference type="Pfam" id="PF03167">
    <property type="entry name" value="UDG"/>
    <property type="match status" value="1"/>
</dbReference>
<proteinExistence type="predicted"/>
<organism evidence="5 6">
    <name type="scientific">Kaistia hirudinis</name>
    <dbReference type="NCBI Taxonomy" id="1293440"/>
    <lineage>
        <taxon>Bacteria</taxon>
        <taxon>Pseudomonadati</taxon>
        <taxon>Pseudomonadota</taxon>
        <taxon>Alphaproteobacteria</taxon>
        <taxon>Hyphomicrobiales</taxon>
        <taxon>Kaistiaceae</taxon>
        <taxon>Kaistia</taxon>
    </lineage>
</organism>
<sequence>MPILPDVLVPGLDIVFCGTGAGAWSARVGAYYGKPGNRFWPTLHAIGLTPRRLDPTEFADVTAFGLGLTDVAKEHVGQDEAIDLARVDAAALHAKIAAFAPLWLAFTSKRAASLALGRPTAAIPYGEQAERIGASRLFVLTSPSGAATSHWSIAPWSDLAARVGRGPRERLISNGRLSKTQEIPA</sequence>
<dbReference type="InterPro" id="IPR015637">
    <property type="entry name" value="MUG/TDG"/>
</dbReference>
<dbReference type="GO" id="GO:0006285">
    <property type="term" value="P:base-excision repair, AP site formation"/>
    <property type="evidence" value="ECO:0007669"/>
    <property type="project" value="InterPro"/>
</dbReference>
<keyword evidence="5" id="KW-0326">Glycosidase</keyword>
<keyword evidence="2 5" id="KW-0378">Hydrolase</keyword>
<keyword evidence="3" id="KW-0234">DNA repair</keyword>
<dbReference type="InterPro" id="IPR005122">
    <property type="entry name" value="Uracil-DNA_glycosylase-like"/>
</dbReference>
<dbReference type="Proteomes" id="UP000553963">
    <property type="component" value="Unassembled WGS sequence"/>
</dbReference>
<evidence type="ECO:0000256" key="2">
    <source>
        <dbReference type="ARBA" id="ARBA00022801"/>
    </source>
</evidence>
<comment type="caution">
    <text evidence="5">The sequence shown here is derived from an EMBL/GenBank/DDBJ whole genome shotgun (WGS) entry which is preliminary data.</text>
</comment>
<dbReference type="Gene3D" id="3.40.470.10">
    <property type="entry name" value="Uracil-DNA glycosylase-like domain"/>
    <property type="match status" value="1"/>
</dbReference>
<evidence type="ECO:0000256" key="3">
    <source>
        <dbReference type="ARBA" id="ARBA00023204"/>
    </source>
</evidence>
<dbReference type="EMBL" id="JACIDS010000001">
    <property type="protein sequence ID" value="MBB3929736.1"/>
    <property type="molecule type" value="Genomic_DNA"/>
</dbReference>
<dbReference type="AlphaFoldDB" id="A0A840AMS8"/>
<dbReference type="PANTHER" id="PTHR12159:SF9">
    <property type="entry name" value="G_T MISMATCH-SPECIFIC THYMINE DNA GLYCOSYLASE"/>
    <property type="match status" value="1"/>
</dbReference>
<dbReference type="InterPro" id="IPR036895">
    <property type="entry name" value="Uracil-DNA_glycosylase-like_sf"/>
</dbReference>
<dbReference type="RefSeq" id="WP_183397363.1">
    <property type="nucleotide sequence ID" value="NZ_JACIDS010000001.1"/>
</dbReference>
<protein>
    <submittedName>
        <fullName evidence="5">TDG/mug DNA glycosylase family protein</fullName>
        <ecNumber evidence="5">3.2.2.-</ecNumber>
    </submittedName>
</protein>
<name>A0A840AMS8_9HYPH</name>
<feature type="domain" description="Uracil-DNA glycosylase-like" evidence="4">
    <location>
        <begin position="8"/>
        <end position="150"/>
    </location>
</feature>
<dbReference type="EC" id="3.2.2.-" evidence="5"/>
<dbReference type="GO" id="GO:0008263">
    <property type="term" value="F:pyrimidine-specific mismatch base pair DNA N-glycosylase activity"/>
    <property type="evidence" value="ECO:0007669"/>
    <property type="project" value="TreeGrafter"/>
</dbReference>
<evidence type="ECO:0000313" key="6">
    <source>
        <dbReference type="Proteomes" id="UP000553963"/>
    </source>
</evidence>
<dbReference type="SUPFAM" id="SSF52141">
    <property type="entry name" value="Uracil-DNA glycosylase-like"/>
    <property type="match status" value="1"/>
</dbReference>
<evidence type="ECO:0000313" key="5">
    <source>
        <dbReference type="EMBL" id="MBB3929736.1"/>
    </source>
</evidence>
<accession>A0A840AMS8</accession>
<reference evidence="5 6" key="1">
    <citation type="submission" date="2020-08" db="EMBL/GenBank/DDBJ databases">
        <title>Genomic Encyclopedia of Type Strains, Phase IV (KMG-IV): sequencing the most valuable type-strain genomes for metagenomic binning, comparative biology and taxonomic classification.</title>
        <authorList>
            <person name="Goeker M."/>
        </authorList>
    </citation>
    <scope>NUCLEOTIDE SEQUENCE [LARGE SCALE GENOMIC DNA]</scope>
    <source>
        <strain evidence="5 6">DSM 25966</strain>
    </source>
</reference>
<gene>
    <name evidence="5" type="ORF">GGR25_000755</name>
</gene>
<dbReference type="CDD" id="cd10028">
    <property type="entry name" value="UDG-F2_TDG_MUG"/>
    <property type="match status" value="1"/>
</dbReference>